<dbReference type="GO" id="GO:0016024">
    <property type="term" value="P:CDP-diacylglycerol biosynthetic process"/>
    <property type="evidence" value="ECO:0007669"/>
    <property type="project" value="UniProtKB-UniPathway"/>
</dbReference>
<evidence type="ECO:0000256" key="1">
    <source>
        <dbReference type="ARBA" id="ARBA00001141"/>
    </source>
</evidence>
<feature type="region of interest" description="Disordered" evidence="10">
    <location>
        <begin position="214"/>
        <end position="237"/>
    </location>
</feature>
<dbReference type="PANTHER" id="PTHR10434">
    <property type="entry name" value="1-ACYL-SN-GLYCEROL-3-PHOSPHATE ACYLTRANSFERASE"/>
    <property type="match status" value="1"/>
</dbReference>
<dbReference type="EC" id="2.3.1.51" evidence="5 9"/>
<evidence type="ECO:0000256" key="6">
    <source>
        <dbReference type="ARBA" id="ARBA00016139"/>
    </source>
</evidence>
<dbReference type="Pfam" id="PF01553">
    <property type="entry name" value="Acyltransferase"/>
    <property type="match status" value="1"/>
</dbReference>
<accession>A0A0D2HYF3</accession>
<dbReference type="GO" id="GO:0006654">
    <property type="term" value="P:phosphatidic acid biosynthetic process"/>
    <property type="evidence" value="ECO:0007669"/>
    <property type="project" value="TreeGrafter"/>
</dbReference>
<dbReference type="SMART" id="SM00563">
    <property type="entry name" value="PlsC"/>
    <property type="match status" value="1"/>
</dbReference>
<dbReference type="InterPro" id="IPR004552">
    <property type="entry name" value="AGP_acyltrans"/>
</dbReference>
<evidence type="ECO:0000259" key="12">
    <source>
        <dbReference type="SMART" id="SM00563"/>
    </source>
</evidence>
<dbReference type="InterPro" id="IPR002123">
    <property type="entry name" value="Plipid/glycerol_acylTrfase"/>
</dbReference>
<protein>
    <recommendedName>
        <fullName evidence="6 9">1-acyl-sn-glycerol-3-phosphate acyltransferase</fullName>
        <ecNumber evidence="5 9">2.3.1.51</ecNumber>
    </recommendedName>
</protein>
<keyword evidence="11" id="KW-1133">Transmembrane helix</keyword>
<dbReference type="FunCoup" id="A0A0D2HYF3">
    <property type="interactions" value="353"/>
</dbReference>
<reference evidence="13 14" key="1">
    <citation type="submission" date="2013-11" db="EMBL/GenBank/DDBJ databases">
        <title>Metagenomic analysis of a methanogenic consortium involved in long chain n-alkane degradation.</title>
        <authorList>
            <person name="Davidova I.A."/>
            <person name="Callaghan A.V."/>
            <person name="Wawrik B."/>
            <person name="Pruitt S."/>
            <person name="Marks C."/>
            <person name="Duncan K.E."/>
            <person name="Suflita J.M."/>
        </authorList>
    </citation>
    <scope>NUCLEOTIDE SEQUENCE [LARGE SCALE GENOMIC DNA]</scope>
    <source>
        <strain evidence="13 14">SPR</strain>
    </source>
</reference>
<keyword evidence="8 9" id="KW-0012">Acyltransferase</keyword>
<dbReference type="NCBIfam" id="TIGR00530">
    <property type="entry name" value="AGP_acyltrn"/>
    <property type="match status" value="1"/>
</dbReference>
<evidence type="ECO:0000313" key="13">
    <source>
        <dbReference type="EMBL" id="KIX15343.1"/>
    </source>
</evidence>
<dbReference type="EMBL" id="AZAC01000003">
    <property type="protein sequence ID" value="KIX15343.1"/>
    <property type="molecule type" value="Genomic_DNA"/>
</dbReference>
<dbReference type="GO" id="GO:0016020">
    <property type="term" value="C:membrane"/>
    <property type="evidence" value="ECO:0007669"/>
    <property type="project" value="InterPro"/>
</dbReference>
<comment type="caution">
    <text evidence="13">The sequence shown here is derived from an EMBL/GenBank/DDBJ whole genome shotgun (WGS) entry which is preliminary data.</text>
</comment>
<evidence type="ECO:0000256" key="5">
    <source>
        <dbReference type="ARBA" id="ARBA00013211"/>
    </source>
</evidence>
<keyword evidence="9" id="KW-0444">Lipid biosynthesis</keyword>
<dbReference type="SUPFAM" id="SSF69593">
    <property type="entry name" value="Glycerol-3-phosphate (1)-acyltransferase"/>
    <property type="match status" value="1"/>
</dbReference>
<dbReference type="AlphaFoldDB" id="A0A0D2HYF3"/>
<evidence type="ECO:0000256" key="3">
    <source>
        <dbReference type="ARBA" id="ARBA00005189"/>
    </source>
</evidence>
<evidence type="ECO:0000256" key="7">
    <source>
        <dbReference type="ARBA" id="ARBA00022679"/>
    </source>
</evidence>
<comment type="pathway">
    <text evidence="2">Phospholipid metabolism; CDP-diacylglycerol biosynthesis; CDP-diacylglycerol from sn-glycerol 3-phosphate: step 2/3.</text>
</comment>
<dbReference type="GO" id="GO:0003841">
    <property type="term" value="F:1-acylglycerol-3-phosphate O-acyltransferase activity"/>
    <property type="evidence" value="ECO:0007669"/>
    <property type="project" value="UniProtKB-UniRule"/>
</dbReference>
<evidence type="ECO:0000256" key="10">
    <source>
        <dbReference type="SAM" id="MobiDB-lite"/>
    </source>
</evidence>
<proteinExistence type="inferred from homology"/>
<evidence type="ECO:0000256" key="9">
    <source>
        <dbReference type="RuleBase" id="RU361267"/>
    </source>
</evidence>
<dbReference type="CDD" id="cd07989">
    <property type="entry name" value="LPLAT_AGPAT-like"/>
    <property type="match status" value="1"/>
</dbReference>
<comment type="domain">
    <text evidence="9">The HXXXXD motif is essential for acyltransferase activity and may constitute the binding site for the phosphate moiety of the glycerol-3-phosphate.</text>
</comment>
<evidence type="ECO:0000256" key="2">
    <source>
        <dbReference type="ARBA" id="ARBA00004728"/>
    </source>
</evidence>
<keyword evidence="9" id="KW-0594">Phospholipid biosynthesis</keyword>
<gene>
    <name evidence="13" type="ORF">X474_04290</name>
</gene>
<keyword evidence="11" id="KW-0812">Transmembrane</keyword>
<dbReference type="OrthoDB" id="9809618at2"/>
<keyword evidence="7 9" id="KW-0808">Transferase</keyword>
<feature type="transmembrane region" description="Helical" evidence="11">
    <location>
        <begin position="12"/>
        <end position="33"/>
    </location>
</feature>
<dbReference type="PATRIC" id="fig|1429043.3.peg.913"/>
<dbReference type="PANTHER" id="PTHR10434:SF11">
    <property type="entry name" value="1-ACYL-SN-GLYCEROL-3-PHOSPHATE ACYLTRANSFERASE"/>
    <property type="match status" value="1"/>
</dbReference>
<dbReference type="InParanoid" id="A0A0D2HYF3"/>
<keyword evidence="11" id="KW-0472">Membrane</keyword>
<sequence length="237" mass="25590">MKAYIALRQTFSVFFFALNTAVLGLFSILASLVSARGARNFARIWGKVNCWAAGIRLKVEGLENLPDQDGFIVASNHASAADIGAVLAGLPADVCWVAKADLLKTPFIGWHLKRVHIPIARRQSGAAARLLEAGVKRIKDGACVVIFPEGTRNKSGNGLLPFKKGAFILAEAAHRPIIPMAILGSREVWGPKEKLPKPGEITIRLGAPITPDSIEEPKLENMTSQTKDAVSKLLSHR</sequence>
<evidence type="ECO:0000256" key="8">
    <source>
        <dbReference type="ARBA" id="ARBA00023315"/>
    </source>
</evidence>
<dbReference type="UniPathway" id="UPA00557">
    <property type="reaction ID" value="UER00613"/>
</dbReference>
<comment type="similarity">
    <text evidence="4 9">Belongs to the 1-acyl-sn-glycerol-3-phosphate acyltransferase family.</text>
</comment>
<keyword evidence="14" id="KW-1185">Reference proteome</keyword>
<dbReference type="Proteomes" id="UP000032233">
    <property type="component" value="Unassembled WGS sequence"/>
</dbReference>
<keyword evidence="9" id="KW-0443">Lipid metabolism</keyword>
<keyword evidence="9" id="KW-1208">Phospholipid metabolism</keyword>
<evidence type="ECO:0000313" key="14">
    <source>
        <dbReference type="Proteomes" id="UP000032233"/>
    </source>
</evidence>
<feature type="domain" description="Phospholipid/glycerol acyltransferase" evidence="12">
    <location>
        <begin position="71"/>
        <end position="185"/>
    </location>
</feature>
<comment type="catalytic activity">
    <reaction evidence="1 9">
        <text>a 1-acyl-sn-glycero-3-phosphate + an acyl-CoA = a 1,2-diacyl-sn-glycero-3-phosphate + CoA</text>
        <dbReference type="Rhea" id="RHEA:19709"/>
        <dbReference type="ChEBI" id="CHEBI:57287"/>
        <dbReference type="ChEBI" id="CHEBI:57970"/>
        <dbReference type="ChEBI" id="CHEBI:58342"/>
        <dbReference type="ChEBI" id="CHEBI:58608"/>
        <dbReference type="EC" id="2.3.1.51"/>
    </reaction>
</comment>
<evidence type="ECO:0000256" key="11">
    <source>
        <dbReference type="SAM" id="Phobius"/>
    </source>
</evidence>
<comment type="pathway">
    <text evidence="3">Lipid metabolism.</text>
</comment>
<name>A0A0D2HYF3_9BACT</name>
<dbReference type="STRING" id="1429043.X474_04290"/>
<evidence type="ECO:0000256" key="4">
    <source>
        <dbReference type="ARBA" id="ARBA00008655"/>
    </source>
</evidence>
<organism evidence="13 14">
    <name type="scientific">Dethiosulfatarculus sandiegensis</name>
    <dbReference type="NCBI Taxonomy" id="1429043"/>
    <lineage>
        <taxon>Bacteria</taxon>
        <taxon>Pseudomonadati</taxon>
        <taxon>Thermodesulfobacteriota</taxon>
        <taxon>Desulfarculia</taxon>
        <taxon>Desulfarculales</taxon>
        <taxon>Desulfarculaceae</taxon>
        <taxon>Dethiosulfatarculus</taxon>
    </lineage>
</organism>
<dbReference type="RefSeq" id="WP_052514829.1">
    <property type="nucleotide sequence ID" value="NZ_AZAC01000003.1"/>
</dbReference>